<comment type="subunit">
    <text evidence="8">Associates with the 50S ribosomal subunit.</text>
</comment>
<evidence type="ECO:0000256" key="3">
    <source>
        <dbReference type="ARBA" id="ARBA00022517"/>
    </source>
</evidence>
<dbReference type="GO" id="GO:0042254">
    <property type="term" value="P:ribosome biogenesis"/>
    <property type="evidence" value="ECO:0007669"/>
    <property type="project" value="UniProtKB-KW"/>
</dbReference>
<dbReference type="PRINTS" id="PR00326">
    <property type="entry name" value="GTP1OBG"/>
</dbReference>
<dbReference type="CDD" id="cd01894">
    <property type="entry name" value="EngA1"/>
    <property type="match status" value="1"/>
</dbReference>
<evidence type="ECO:0000313" key="12">
    <source>
        <dbReference type="EMBL" id="MBD3363618.1"/>
    </source>
</evidence>
<dbReference type="InterPro" id="IPR027417">
    <property type="entry name" value="P-loop_NTPase"/>
</dbReference>
<name>A0A9D5K782_UNCW3</name>
<dbReference type="EMBL" id="WJKJ01000007">
    <property type="protein sequence ID" value="MBD3363618.1"/>
    <property type="molecule type" value="Genomic_DNA"/>
</dbReference>
<dbReference type="FunFam" id="3.40.50.300:FF:000494">
    <property type="entry name" value="tRNA modification GTPase MnmE"/>
    <property type="match status" value="1"/>
</dbReference>
<comment type="caution">
    <text evidence="8">Lacks conserved residue(s) required for the propagation of feature annotation.</text>
</comment>
<feature type="binding site" evidence="8">
    <location>
        <begin position="76"/>
        <end position="80"/>
    </location>
    <ligand>
        <name>GTP</name>
        <dbReference type="ChEBI" id="CHEBI:37565"/>
        <label>1</label>
    </ligand>
</feature>
<evidence type="ECO:0000259" key="10">
    <source>
        <dbReference type="Pfam" id="PF01926"/>
    </source>
</evidence>
<feature type="binding site" evidence="8">
    <location>
        <begin position="313"/>
        <end position="316"/>
    </location>
    <ligand>
        <name>GTP</name>
        <dbReference type="ChEBI" id="CHEBI:37565"/>
        <label>2</label>
    </ligand>
</feature>
<dbReference type="Pfam" id="PF14714">
    <property type="entry name" value="KH_dom-like"/>
    <property type="match status" value="1"/>
</dbReference>
<sequence>MVIINIDVFCLSNHSVYRRPMQGVVALVGRPNVGKSTLFNRLIGRRTAITLRNPGITRDRLYGTATWLGNHFTLIDTGGFIPQPAAPLEEKMRHQVELAIAEAELVLLVVDAKQGLHPEDEVLARMLRKGNKSYLVVATKSDVKTAEWEHHAFHILGGEELHLVSAEHGVGFGELLESITERLGALEKPGDRKEIKILIAGRPNVGKSTLLNTLVGSERAVVDSVPGTTRDPVDTLVDVGDHLWRIVDTAGLRRRTRITENVEYYASTRLHKALARADIVLLLVDISEGLTRQDKRLAVELTKGRTDLIFVFNKIDLYDRQALKSRFDAMSYELRGLENYFQVLISGKKKRGIEELIDTVNTLMKKRNQHVPKALLADFITQTVKERPPGHRIRFYKFIQKQGAPPMFVLECNRPRNIQTAYLRFLTNRLRTFFDFTGTNLKLKVVKR</sequence>
<dbReference type="PANTHER" id="PTHR43834:SF6">
    <property type="entry name" value="GTPASE DER"/>
    <property type="match status" value="1"/>
</dbReference>
<dbReference type="Gene3D" id="3.40.50.300">
    <property type="entry name" value="P-loop containing nucleotide triphosphate hydrolases"/>
    <property type="match status" value="2"/>
</dbReference>
<feature type="domain" description="G" evidence="10">
    <location>
        <begin position="196"/>
        <end position="314"/>
    </location>
</feature>
<keyword evidence="3 8" id="KW-0690">Ribosome biogenesis</keyword>
<dbReference type="AlphaFoldDB" id="A0A9D5K782"/>
<dbReference type="NCBIfam" id="TIGR00231">
    <property type="entry name" value="small_GTP"/>
    <property type="match status" value="2"/>
</dbReference>
<organism evidence="12 13">
    <name type="scientific">candidate division WOR-3 bacterium</name>
    <dbReference type="NCBI Taxonomy" id="2052148"/>
    <lineage>
        <taxon>Bacteria</taxon>
        <taxon>Bacteria division WOR-3</taxon>
    </lineage>
</organism>
<dbReference type="InterPro" id="IPR016484">
    <property type="entry name" value="GTPase_Der"/>
</dbReference>
<dbReference type="HAMAP" id="MF_00195">
    <property type="entry name" value="GTPase_Der"/>
    <property type="match status" value="1"/>
</dbReference>
<protein>
    <recommendedName>
        <fullName evidence="2 8">GTPase Der</fullName>
    </recommendedName>
    <alternativeName>
        <fullName evidence="7 8">GTP-binding protein EngA</fullName>
    </alternativeName>
</protein>
<gene>
    <name evidence="8 12" type="primary">der</name>
    <name evidence="12" type="ORF">GF359_00220</name>
</gene>
<dbReference type="NCBIfam" id="TIGR03594">
    <property type="entry name" value="GTPase_EngA"/>
    <property type="match status" value="1"/>
</dbReference>
<keyword evidence="5 8" id="KW-0547">Nucleotide-binding</keyword>
<dbReference type="InterPro" id="IPR005225">
    <property type="entry name" value="Small_GTP-bd"/>
</dbReference>
<comment type="caution">
    <text evidence="12">The sequence shown here is derived from an EMBL/GenBank/DDBJ whole genome shotgun (WGS) entry which is preliminary data.</text>
</comment>
<dbReference type="GO" id="GO:0043022">
    <property type="term" value="F:ribosome binding"/>
    <property type="evidence" value="ECO:0007669"/>
    <property type="project" value="TreeGrafter"/>
</dbReference>
<evidence type="ECO:0000256" key="1">
    <source>
        <dbReference type="ARBA" id="ARBA00008279"/>
    </source>
</evidence>
<evidence type="ECO:0000256" key="5">
    <source>
        <dbReference type="ARBA" id="ARBA00022741"/>
    </source>
</evidence>
<dbReference type="Proteomes" id="UP000630660">
    <property type="component" value="Unassembled WGS sequence"/>
</dbReference>
<evidence type="ECO:0000256" key="9">
    <source>
        <dbReference type="RuleBase" id="RU004481"/>
    </source>
</evidence>
<evidence type="ECO:0000256" key="6">
    <source>
        <dbReference type="ARBA" id="ARBA00023134"/>
    </source>
</evidence>
<dbReference type="PANTHER" id="PTHR43834">
    <property type="entry name" value="GTPASE DER"/>
    <property type="match status" value="1"/>
</dbReference>
<evidence type="ECO:0000313" key="13">
    <source>
        <dbReference type="Proteomes" id="UP000630660"/>
    </source>
</evidence>
<dbReference type="PIRSF" id="PIRSF006485">
    <property type="entry name" value="GTP-binding_EngA"/>
    <property type="match status" value="1"/>
</dbReference>
<dbReference type="InterPro" id="IPR006073">
    <property type="entry name" value="GTP-bd"/>
</dbReference>
<dbReference type="Pfam" id="PF01926">
    <property type="entry name" value="MMR_HSR1"/>
    <property type="match status" value="2"/>
</dbReference>
<dbReference type="InterPro" id="IPR032859">
    <property type="entry name" value="KH_dom-like"/>
</dbReference>
<accession>A0A9D5K782</accession>
<dbReference type="InterPro" id="IPR015946">
    <property type="entry name" value="KH_dom-like_a/b"/>
</dbReference>
<comment type="similarity">
    <text evidence="1 8 9">Belongs to the TRAFAC class TrmE-Era-EngA-EngB-Septin-like GTPase superfamily. EngA (Der) GTPase family.</text>
</comment>
<feature type="domain" description="GTPase Der C-terminal KH-domain-like" evidence="11">
    <location>
        <begin position="371"/>
        <end position="444"/>
    </location>
</feature>
<evidence type="ECO:0000256" key="7">
    <source>
        <dbReference type="ARBA" id="ARBA00032345"/>
    </source>
</evidence>
<feature type="domain" description="G" evidence="10">
    <location>
        <begin position="25"/>
        <end position="140"/>
    </location>
</feature>
<keyword evidence="6 8" id="KW-0342">GTP-binding</keyword>
<feature type="binding site" evidence="8">
    <location>
        <begin position="29"/>
        <end position="36"/>
    </location>
    <ligand>
        <name>GTP</name>
        <dbReference type="ChEBI" id="CHEBI:37565"/>
        <label>1</label>
    </ligand>
</feature>
<evidence type="ECO:0000259" key="11">
    <source>
        <dbReference type="Pfam" id="PF14714"/>
    </source>
</evidence>
<evidence type="ECO:0000256" key="8">
    <source>
        <dbReference type="HAMAP-Rule" id="MF_00195"/>
    </source>
</evidence>
<dbReference type="GO" id="GO:0005525">
    <property type="term" value="F:GTP binding"/>
    <property type="evidence" value="ECO:0007669"/>
    <property type="project" value="UniProtKB-UniRule"/>
</dbReference>
<dbReference type="SUPFAM" id="SSF52540">
    <property type="entry name" value="P-loop containing nucleoside triphosphate hydrolases"/>
    <property type="match status" value="2"/>
</dbReference>
<reference evidence="12" key="1">
    <citation type="submission" date="2019-11" db="EMBL/GenBank/DDBJ databases">
        <title>Microbial mats filling the niche in hypersaline microbial mats.</title>
        <authorList>
            <person name="Wong H.L."/>
            <person name="Macleod F.I."/>
            <person name="White R.A. III"/>
            <person name="Burns B.P."/>
        </authorList>
    </citation>
    <scope>NUCLEOTIDE SEQUENCE</scope>
    <source>
        <strain evidence="12">Bin_327</strain>
    </source>
</reference>
<evidence type="ECO:0000256" key="4">
    <source>
        <dbReference type="ARBA" id="ARBA00022737"/>
    </source>
</evidence>
<proteinExistence type="inferred from homology"/>
<dbReference type="Gene3D" id="3.30.300.20">
    <property type="match status" value="1"/>
</dbReference>
<evidence type="ECO:0000256" key="2">
    <source>
        <dbReference type="ARBA" id="ARBA00020953"/>
    </source>
</evidence>
<comment type="function">
    <text evidence="8 9">GTPase that plays an essential role in the late steps of ribosome biogenesis.</text>
</comment>
<feature type="binding site" evidence="8">
    <location>
        <begin position="201"/>
        <end position="208"/>
    </location>
    <ligand>
        <name>GTP</name>
        <dbReference type="ChEBI" id="CHEBI:37565"/>
        <label>2</label>
    </ligand>
</feature>
<keyword evidence="4 9" id="KW-0677">Repeat</keyword>
<feature type="binding site" evidence="8">
    <location>
        <begin position="248"/>
        <end position="252"/>
    </location>
    <ligand>
        <name>GTP</name>
        <dbReference type="ChEBI" id="CHEBI:37565"/>
        <label>2</label>
    </ligand>
</feature>